<reference evidence="1" key="1">
    <citation type="submission" date="2023-04" db="EMBL/GenBank/DDBJ databases">
        <title>Draft Genome sequencing of Naganishia species isolated from polar environments using Oxford Nanopore Technology.</title>
        <authorList>
            <person name="Leo P."/>
            <person name="Venkateswaran K."/>
        </authorList>
    </citation>
    <scope>NUCLEOTIDE SEQUENCE</scope>
    <source>
        <strain evidence="1">DBVPG 5303</strain>
    </source>
</reference>
<evidence type="ECO:0000313" key="2">
    <source>
        <dbReference type="Proteomes" id="UP001234202"/>
    </source>
</evidence>
<gene>
    <name evidence="1" type="ORF">QFC24_004477</name>
</gene>
<sequence length="625" mass="67467">MPDFSTPAEHAFEEPTPDPSATANSASLSNTSIPLYERYEITSTIEEILENGYKTIALQFPDELLAESVLVYRALMKGIQDIGGEKAEGVQCYVLGDSTYGSCCPDVLSAMHLPADFLVHYGHACLTPTASLPVRYVFPKRSLDVKTVAEELYSVAFPDGTAKVDESLEDGQIPDDRESRGRKGVVVIWDVAYDWIEDEIKTIFANSPSKPKDLQHVIYATINKTRQAPGPSVRAVHAGGCCGGAPSTRTSCCGSAGNAEQDSSCCSTATSTAGGNCCQDTGDESDKGKSKACACAEVAATASSATHPTTQAGGVEPTEAEGVETSTTHSDAAARQLDALHISQQPESLRTINFPPGVRMLDCTIFYIGEETRGLINLMMENAENRIYQYAPDDGCVYPLHVKSPRLLSRRLFALHSSFSASTYGILVHNVGLARSHGLVKHLRKLLKDKGKKSYTVSVGRVNPAKLANFEVVDCWVLVGCLEGGLVDPKSLLDIDLEEEHGKIQEEGRAETVGDGENDSEEDTPVYSLVTGELHSIRRFGHRDDKAKEAGGESQDALVVRNQENALAQRQGLESVAANHLAQRQWTGLDPTEGLKGEKWEPSMLQEGRKGIAKGYRVDGIGREG</sequence>
<name>A0ACC2XE72_9TREE</name>
<keyword evidence="2" id="KW-1185">Reference proteome</keyword>
<evidence type="ECO:0000313" key="1">
    <source>
        <dbReference type="EMBL" id="KAJ9121895.1"/>
    </source>
</evidence>
<dbReference type="EMBL" id="JASBWV010000016">
    <property type="protein sequence ID" value="KAJ9121895.1"/>
    <property type="molecule type" value="Genomic_DNA"/>
</dbReference>
<dbReference type="Proteomes" id="UP001234202">
    <property type="component" value="Unassembled WGS sequence"/>
</dbReference>
<proteinExistence type="predicted"/>
<organism evidence="1 2">
    <name type="scientific">Naganishia onofrii</name>
    <dbReference type="NCBI Taxonomy" id="1851511"/>
    <lineage>
        <taxon>Eukaryota</taxon>
        <taxon>Fungi</taxon>
        <taxon>Dikarya</taxon>
        <taxon>Basidiomycota</taxon>
        <taxon>Agaricomycotina</taxon>
        <taxon>Tremellomycetes</taxon>
        <taxon>Filobasidiales</taxon>
        <taxon>Filobasidiaceae</taxon>
        <taxon>Naganishia</taxon>
    </lineage>
</organism>
<protein>
    <submittedName>
        <fullName evidence="1">Uncharacterized protein</fullName>
    </submittedName>
</protein>
<accession>A0ACC2XE72</accession>
<comment type="caution">
    <text evidence="1">The sequence shown here is derived from an EMBL/GenBank/DDBJ whole genome shotgun (WGS) entry which is preliminary data.</text>
</comment>